<protein>
    <submittedName>
        <fullName evidence="1">Uncharacterized protein</fullName>
    </submittedName>
</protein>
<feature type="non-terminal residue" evidence="1">
    <location>
        <position position="1"/>
    </location>
</feature>
<comment type="caution">
    <text evidence="1">The sequence shown here is derived from an EMBL/GenBank/DDBJ whole genome shotgun (WGS) entry which is preliminary data.</text>
</comment>
<dbReference type="EMBL" id="BARW01000792">
    <property type="protein sequence ID" value="GAI69509.1"/>
    <property type="molecule type" value="Genomic_DNA"/>
</dbReference>
<reference evidence="1" key="1">
    <citation type="journal article" date="2014" name="Front. Microbiol.">
        <title>High frequency of phylogenetically diverse reductive dehalogenase-homologous genes in deep subseafloor sedimentary metagenomes.</title>
        <authorList>
            <person name="Kawai M."/>
            <person name="Futagami T."/>
            <person name="Toyoda A."/>
            <person name="Takaki Y."/>
            <person name="Nishi S."/>
            <person name="Hori S."/>
            <person name="Arai W."/>
            <person name="Tsubouchi T."/>
            <person name="Morono Y."/>
            <person name="Uchiyama I."/>
            <person name="Ito T."/>
            <person name="Fujiyama A."/>
            <person name="Inagaki F."/>
            <person name="Takami H."/>
        </authorList>
    </citation>
    <scope>NUCLEOTIDE SEQUENCE</scope>
    <source>
        <strain evidence="1">Expedition CK06-06</strain>
    </source>
</reference>
<evidence type="ECO:0000313" key="1">
    <source>
        <dbReference type="EMBL" id="GAI69509.1"/>
    </source>
</evidence>
<organism evidence="1">
    <name type="scientific">marine sediment metagenome</name>
    <dbReference type="NCBI Taxonomy" id="412755"/>
    <lineage>
        <taxon>unclassified sequences</taxon>
        <taxon>metagenomes</taxon>
        <taxon>ecological metagenomes</taxon>
    </lineage>
</organism>
<dbReference type="AlphaFoldDB" id="X1SNY7"/>
<accession>X1SNY7</accession>
<gene>
    <name evidence="1" type="ORF">S12H4_02982</name>
</gene>
<sequence length="46" mass="4953">EGLRVEGKRKGCLGRLWMLTVEDSLTEEATAETAISPCVGSSITEK</sequence>
<name>X1SNY7_9ZZZZ</name>
<proteinExistence type="predicted"/>